<dbReference type="AlphaFoldDB" id="F0RJI2"/>
<evidence type="ECO:0000313" key="4">
    <source>
        <dbReference type="EMBL" id="ADY25523.1"/>
    </source>
</evidence>
<name>F0RJI2_DEIPM</name>
<reference evidence="5" key="1">
    <citation type="submission" date="2011-02" db="EMBL/GenBank/DDBJ databases">
        <title>The complete sequence of chromosome of Deinococcus proteolyticus DSM 20540.</title>
        <authorList>
            <consortium name="US DOE Joint Genome Institute (JGI-PGF)"/>
            <person name="Lucas S."/>
            <person name="Copeland A."/>
            <person name="Lapidus A."/>
            <person name="Bruce D."/>
            <person name="Goodwin L."/>
            <person name="Pitluck S."/>
            <person name="Kyrpides N."/>
            <person name="Mavromatis K."/>
            <person name="Pagani I."/>
            <person name="Ivanova N."/>
            <person name="Ovchinnikova G."/>
            <person name="Zeytun A."/>
            <person name="Detter J.C."/>
            <person name="Han C."/>
            <person name="Land M."/>
            <person name="Hauser L."/>
            <person name="Markowitz V."/>
            <person name="Cheng J.-F."/>
            <person name="Hugenholtz P."/>
            <person name="Woyke T."/>
            <person name="Wu D."/>
            <person name="Pukall R."/>
            <person name="Steenblock K."/>
            <person name="Brambilla E."/>
            <person name="Klenk H.-P."/>
            <person name="Eisen J.A."/>
        </authorList>
    </citation>
    <scope>NUCLEOTIDE SEQUENCE [LARGE SCALE GENOMIC DNA]</scope>
    <source>
        <strain evidence="5">ATCC 35074 / DSM 20540 / JCM 6276 / NBRC 101906 / NCIMB 13154 / VKM Ac-1939 / CCM 2703 / MRP</strain>
    </source>
</reference>
<dbReference type="InterPro" id="IPR000182">
    <property type="entry name" value="GNAT_dom"/>
</dbReference>
<keyword evidence="5" id="KW-1185">Reference proteome</keyword>
<dbReference type="PROSITE" id="PS51186">
    <property type="entry name" value="GNAT"/>
    <property type="match status" value="1"/>
</dbReference>
<dbReference type="Gene3D" id="3.40.630.30">
    <property type="match status" value="1"/>
</dbReference>
<dbReference type="RefSeq" id="WP_013614132.1">
    <property type="nucleotide sequence ID" value="NC_015161.1"/>
</dbReference>
<dbReference type="STRING" id="693977.Deipr_0353"/>
<evidence type="ECO:0000259" key="3">
    <source>
        <dbReference type="PROSITE" id="PS51186"/>
    </source>
</evidence>
<keyword evidence="2" id="KW-0012">Acyltransferase</keyword>
<reference evidence="4 5" key="2">
    <citation type="journal article" date="2012" name="Stand. Genomic Sci.">
        <title>Complete genome sequence of the orange-red pigmented, radioresistant Deinococcus proteolyticus type strain (MRP(T)).</title>
        <authorList>
            <person name="Copeland A."/>
            <person name="Zeytun A."/>
            <person name="Yassawong M."/>
            <person name="Nolan M."/>
            <person name="Lucas S."/>
            <person name="Hammon N."/>
            <person name="Deshpande S."/>
            <person name="Cheng J.F."/>
            <person name="Han C."/>
            <person name="Tapia R."/>
            <person name="Goodwin L.A."/>
            <person name="Pitluck S."/>
            <person name="Mavromatis K."/>
            <person name="Liolios K."/>
            <person name="Pagani I."/>
            <person name="Ivanova N."/>
            <person name="Mikhailova N."/>
            <person name="Pati A."/>
            <person name="Chen A."/>
            <person name="Palaniappan K."/>
            <person name="Land M."/>
            <person name="Hauser L."/>
            <person name="Jeffries C.D."/>
            <person name="Brambilla E.M."/>
            <person name="Rohde M."/>
            <person name="Sikorski J."/>
            <person name="Pukall R."/>
            <person name="Goker M."/>
            <person name="Detter J.C."/>
            <person name="Woyke T."/>
            <person name="Bristow J."/>
            <person name="Eisen J.A."/>
            <person name="Markowitz V."/>
            <person name="Hugenholtz P."/>
            <person name="Kyrpides N.C."/>
            <person name="Klenk H.P."/>
            <person name="Lapidus A."/>
        </authorList>
    </citation>
    <scope>NUCLEOTIDE SEQUENCE [LARGE SCALE GENOMIC DNA]</scope>
    <source>
        <strain evidence="5">ATCC 35074 / DSM 20540 / JCM 6276 / NBRC 101906 / NCIMB 13154 / VKM Ac-1939 / CCM 2703 / MRP</strain>
    </source>
</reference>
<dbReference type="eggNOG" id="COG0456">
    <property type="taxonomic scope" value="Bacteria"/>
</dbReference>
<proteinExistence type="predicted"/>
<evidence type="ECO:0000256" key="1">
    <source>
        <dbReference type="ARBA" id="ARBA00022679"/>
    </source>
</evidence>
<dbReference type="PANTHER" id="PTHR43877:SF1">
    <property type="entry name" value="ACETYLTRANSFERASE"/>
    <property type="match status" value="1"/>
</dbReference>
<dbReference type="InterPro" id="IPR050832">
    <property type="entry name" value="Bact_Acetyltransf"/>
</dbReference>
<keyword evidence="1 4" id="KW-0808">Transferase</keyword>
<dbReference type="HOGENOM" id="CLU_013985_35_0_0"/>
<accession>F0RJI2</accession>
<evidence type="ECO:0000313" key="5">
    <source>
        <dbReference type="Proteomes" id="UP000007718"/>
    </source>
</evidence>
<dbReference type="PANTHER" id="PTHR43877">
    <property type="entry name" value="AMINOALKYLPHOSPHONATE N-ACETYLTRANSFERASE-RELATED-RELATED"/>
    <property type="match status" value="1"/>
</dbReference>
<dbReference type="GO" id="GO:0016747">
    <property type="term" value="F:acyltransferase activity, transferring groups other than amino-acyl groups"/>
    <property type="evidence" value="ECO:0007669"/>
    <property type="project" value="InterPro"/>
</dbReference>
<dbReference type="Proteomes" id="UP000007718">
    <property type="component" value="Chromosome"/>
</dbReference>
<evidence type="ECO:0000256" key="2">
    <source>
        <dbReference type="ARBA" id="ARBA00023315"/>
    </source>
</evidence>
<protein>
    <submittedName>
        <fullName evidence="4">GCN5-related N-acetyltransferase</fullName>
    </submittedName>
</protein>
<sequence length="142" mass="15521">MTRADAHTVARHRLPDVPPDHAAVQTYAEWLPGALEREIYFGWLAETAHGVIGGAGLTLLEWGPTREDPQPWRGRVVNVWTHPRWRRQGVARQLVMHALAAAAARGVQVLSLSTTSAGRPLYGSLGFGTASAEMVRRGPRQG</sequence>
<dbReference type="SUPFAM" id="SSF55729">
    <property type="entry name" value="Acyl-CoA N-acyltransferases (Nat)"/>
    <property type="match status" value="1"/>
</dbReference>
<dbReference type="InterPro" id="IPR016181">
    <property type="entry name" value="Acyl_CoA_acyltransferase"/>
</dbReference>
<dbReference type="KEGG" id="dpt:Deipr_0353"/>
<gene>
    <name evidence="4" type="ordered locus">Deipr_0353</name>
</gene>
<dbReference type="CDD" id="cd04301">
    <property type="entry name" value="NAT_SF"/>
    <property type="match status" value="1"/>
</dbReference>
<dbReference type="Pfam" id="PF00583">
    <property type="entry name" value="Acetyltransf_1"/>
    <property type="match status" value="1"/>
</dbReference>
<organism evidence="4 5">
    <name type="scientific">Deinococcus proteolyticus (strain ATCC 35074 / DSM 20540 / JCM 6276 / NBRC 101906 / NCIMB 13154 / VKM Ac-1939 / CCM 2703 / MRP)</name>
    <dbReference type="NCBI Taxonomy" id="693977"/>
    <lineage>
        <taxon>Bacteria</taxon>
        <taxon>Thermotogati</taxon>
        <taxon>Deinococcota</taxon>
        <taxon>Deinococci</taxon>
        <taxon>Deinococcales</taxon>
        <taxon>Deinococcaceae</taxon>
        <taxon>Deinococcus</taxon>
    </lineage>
</organism>
<dbReference type="EMBL" id="CP002536">
    <property type="protein sequence ID" value="ADY25523.1"/>
    <property type="molecule type" value="Genomic_DNA"/>
</dbReference>
<feature type="domain" description="N-acetyltransferase" evidence="3">
    <location>
        <begin position="1"/>
        <end position="142"/>
    </location>
</feature>